<dbReference type="Proteomes" id="UP000317344">
    <property type="component" value="Chromosome"/>
</dbReference>
<organism evidence="2 3">
    <name type="scientific">Tomitella fengzijianii</name>
    <dbReference type="NCBI Taxonomy" id="2597660"/>
    <lineage>
        <taxon>Bacteria</taxon>
        <taxon>Bacillati</taxon>
        <taxon>Actinomycetota</taxon>
        <taxon>Actinomycetes</taxon>
        <taxon>Mycobacteriales</taxon>
        <taxon>Tomitella</taxon>
    </lineage>
</organism>
<evidence type="ECO:0000259" key="1">
    <source>
        <dbReference type="Pfam" id="PF13508"/>
    </source>
</evidence>
<keyword evidence="2" id="KW-0808">Transferase</keyword>
<keyword evidence="3" id="KW-1185">Reference proteome</keyword>
<evidence type="ECO:0000313" key="3">
    <source>
        <dbReference type="Proteomes" id="UP000317344"/>
    </source>
</evidence>
<sequence>MSLIVTEIPAQVLRTRLFEALAVYVAAMDYPRGVEHSRAPMWAEHMLREGWRAVAAFEVPDAESGGGAGGTAVGAPRPPQVPDSAELIGVAYGYRGAPAYWWDRQVRSALRDAAGRQGTELMADYFELTEIHVAPSAQGRGIGAAMLTRLLSGRTESRVLLSTPEVPGEENRAWQLYRRMGFEDVLRHFRFLGDRRDFAVLGRALPLP</sequence>
<dbReference type="RefSeq" id="WP_143909003.1">
    <property type="nucleotide sequence ID" value="NZ_CP041765.1"/>
</dbReference>
<dbReference type="InterPro" id="IPR000182">
    <property type="entry name" value="GNAT_dom"/>
</dbReference>
<dbReference type="AlphaFoldDB" id="A0A516X491"/>
<reference evidence="2 3" key="2">
    <citation type="submission" date="2019-07" db="EMBL/GenBank/DDBJ databases">
        <authorList>
            <person name="Huang Y."/>
        </authorList>
    </citation>
    <scope>NUCLEOTIDE SEQUENCE [LARGE SCALE GENOMIC DNA]</scope>
    <source>
        <strain evidence="2 3">HY188</strain>
    </source>
</reference>
<evidence type="ECO:0000313" key="2">
    <source>
        <dbReference type="EMBL" id="QDQ97877.1"/>
    </source>
</evidence>
<dbReference type="Pfam" id="PF13508">
    <property type="entry name" value="Acetyltransf_7"/>
    <property type="match status" value="1"/>
</dbReference>
<protein>
    <submittedName>
        <fullName evidence="2">GNAT family N-acetyltransferase</fullName>
    </submittedName>
</protein>
<reference evidence="2 3" key="1">
    <citation type="submission" date="2019-07" db="EMBL/GenBank/DDBJ databases">
        <title>Tomitella cavernea sp. nov., an actinomycete isolated from soil.</title>
        <authorList>
            <person name="Cheng J."/>
        </authorList>
    </citation>
    <scope>NUCLEOTIDE SEQUENCE [LARGE SCALE GENOMIC DNA]</scope>
    <source>
        <strain evidence="2 3">HY188</strain>
    </source>
</reference>
<feature type="domain" description="N-acetyltransferase" evidence="1">
    <location>
        <begin position="126"/>
        <end position="183"/>
    </location>
</feature>
<dbReference type="CDD" id="cd04301">
    <property type="entry name" value="NAT_SF"/>
    <property type="match status" value="1"/>
</dbReference>
<gene>
    <name evidence="2" type="ORF">FO059_11835</name>
</gene>
<name>A0A516X491_9ACTN</name>
<dbReference type="Gene3D" id="3.40.630.30">
    <property type="match status" value="1"/>
</dbReference>
<dbReference type="SUPFAM" id="SSF55729">
    <property type="entry name" value="Acyl-CoA N-acyltransferases (Nat)"/>
    <property type="match status" value="1"/>
</dbReference>
<dbReference type="GO" id="GO:0016747">
    <property type="term" value="F:acyltransferase activity, transferring groups other than amino-acyl groups"/>
    <property type="evidence" value="ECO:0007669"/>
    <property type="project" value="InterPro"/>
</dbReference>
<accession>A0A516X491</accession>
<dbReference type="KEGG" id="toy:FO059_11835"/>
<dbReference type="OrthoDB" id="3692150at2"/>
<dbReference type="EMBL" id="CP041765">
    <property type="protein sequence ID" value="QDQ97877.1"/>
    <property type="molecule type" value="Genomic_DNA"/>
</dbReference>
<proteinExistence type="predicted"/>
<dbReference type="InterPro" id="IPR016181">
    <property type="entry name" value="Acyl_CoA_acyltransferase"/>
</dbReference>